<dbReference type="AlphaFoldDB" id="A0A5E8B087"/>
<dbReference type="GeneID" id="43579323"/>
<keyword evidence="7" id="KW-1185">Reference proteome</keyword>
<dbReference type="Pfam" id="PF06413">
    <property type="entry name" value="Neugrin"/>
    <property type="match status" value="1"/>
</dbReference>
<dbReference type="PANTHER" id="PTHR13475:SF3">
    <property type="entry name" value="NEUGRIN"/>
    <property type="match status" value="1"/>
</dbReference>
<evidence type="ECO:0000313" key="6">
    <source>
        <dbReference type="EMBL" id="VVT44687.1"/>
    </source>
</evidence>
<proteinExistence type="inferred from homology"/>
<sequence>MIRTMRCCGSVTRVSGQMGVSRRLFGTTCFALKANSNTNYKTKNGNHRSASKSSSKTWKLPSIDTLVEDGIIEIGPGGKSVFKHSGSFEKEEEDNEGKDDGHIHGKDITKKHSDTKTPNPASNFSTGFQERLARKKESYSDVLEKLDDETRTKIFSKLDRKALSVLQRRPELESRLLSTIERDKLLEEDIDIGTKSQRVPEGWRKDKNLPDWKRQIYALREKFGGERWDPKKKLSREAIEGIRMLKQHAPHLNAGDFASMFKISPESIRRILRSKWEPTDEEMNKIAEKWARRGVRVKTMLKEERREQRRLEMEAREKERALEAKNYKAPEERKQQDSKKKKKRKMVENKNKDDDDDDDYYDDPVSGISNQVF</sequence>
<name>A0A5E8B087_9ASCO</name>
<dbReference type="Proteomes" id="UP000398389">
    <property type="component" value="Unassembled WGS sequence"/>
</dbReference>
<evidence type="ECO:0000256" key="3">
    <source>
        <dbReference type="ARBA" id="ARBA00010895"/>
    </source>
</evidence>
<evidence type="ECO:0000256" key="2">
    <source>
        <dbReference type="ARBA" id="ARBA00004173"/>
    </source>
</evidence>
<feature type="compositionally biased region" description="Polar residues" evidence="5">
    <location>
        <begin position="116"/>
        <end position="127"/>
    </location>
</feature>
<feature type="region of interest" description="Disordered" evidence="5">
    <location>
        <begin position="83"/>
        <end position="127"/>
    </location>
</feature>
<dbReference type="GO" id="GO:0005634">
    <property type="term" value="C:nucleus"/>
    <property type="evidence" value="ECO:0007669"/>
    <property type="project" value="TreeGrafter"/>
</dbReference>
<organism evidence="6 7">
    <name type="scientific">Magnusiomyces paraingens</name>
    <dbReference type="NCBI Taxonomy" id="2606893"/>
    <lineage>
        <taxon>Eukaryota</taxon>
        <taxon>Fungi</taxon>
        <taxon>Dikarya</taxon>
        <taxon>Ascomycota</taxon>
        <taxon>Saccharomycotina</taxon>
        <taxon>Dipodascomycetes</taxon>
        <taxon>Dipodascales</taxon>
        <taxon>Dipodascaceae</taxon>
        <taxon>Magnusiomyces</taxon>
    </lineage>
</organism>
<dbReference type="PANTHER" id="PTHR13475">
    <property type="entry name" value="NEUGRIN"/>
    <property type="match status" value="1"/>
</dbReference>
<comment type="function">
    <text evidence="1">Required for respiratory activity and maintenance and expression of the mitochondrial genome.</text>
</comment>
<comment type="similarity">
    <text evidence="3">Belongs to the RRG9 family.</text>
</comment>
<dbReference type="InterPro" id="IPR010487">
    <property type="entry name" value="NGRN/Rrg9"/>
</dbReference>
<gene>
    <name evidence="6" type="ORF">SAPINGB_P000499</name>
</gene>
<comment type="subcellular location">
    <subcellularLocation>
        <location evidence="2">Mitochondrion</location>
    </subcellularLocation>
</comment>
<evidence type="ECO:0000256" key="5">
    <source>
        <dbReference type="SAM" id="MobiDB-lite"/>
    </source>
</evidence>
<evidence type="ECO:0000256" key="1">
    <source>
        <dbReference type="ARBA" id="ARBA00003548"/>
    </source>
</evidence>
<feature type="region of interest" description="Disordered" evidence="5">
    <location>
        <begin position="305"/>
        <end position="373"/>
    </location>
</feature>
<evidence type="ECO:0000313" key="7">
    <source>
        <dbReference type="Proteomes" id="UP000398389"/>
    </source>
</evidence>
<accession>A0A5E8B087</accession>
<dbReference type="EMBL" id="CABVLU010000001">
    <property type="protein sequence ID" value="VVT44687.1"/>
    <property type="molecule type" value="Genomic_DNA"/>
</dbReference>
<reference evidence="6 7" key="1">
    <citation type="submission" date="2019-09" db="EMBL/GenBank/DDBJ databases">
        <authorList>
            <person name="Brejova B."/>
        </authorList>
    </citation>
    <scope>NUCLEOTIDE SEQUENCE [LARGE SCALE GENOMIC DNA]</scope>
</reference>
<protein>
    <recommendedName>
        <fullName evidence="4">Required for respiratory growth protein 9, mitochondrial</fullName>
    </recommendedName>
</protein>
<feature type="compositionally biased region" description="Basic and acidic residues" evidence="5">
    <location>
        <begin position="305"/>
        <end position="338"/>
    </location>
</feature>
<evidence type="ECO:0000256" key="4">
    <source>
        <dbReference type="ARBA" id="ARBA00013566"/>
    </source>
</evidence>
<feature type="compositionally biased region" description="Basic and acidic residues" evidence="5">
    <location>
        <begin position="98"/>
        <end position="115"/>
    </location>
</feature>
<dbReference type="GO" id="GO:0005739">
    <property type="term" value="C:mitochondrion"/>
    <property type="evidence" value="ECO:0007669"/>
    <property type="project" value="UniProtKB-SubCell"/>
</dbReference>
<dbReference type="RefSeq" id="XP_031851114.1">
    <property type="nucleotide sequence ID" value="XM_031995223.1"/>
</dbReference>
<dbReference type="OrthoDB" id="5578174at2759"/>